<dbReference type="PROSITE" id="PS00107">
    <property type="entry name" value="PROTEIN_KINASE_ATP"/>
    <property type="match status" value="1"/>
</dbReference>
<dbReference type="Gene3D" id="3.80.10.10">
    <property type="entry name" value="Ribonuclease Inhibitor"/>
    <property type="match status" value="2"/>
</dbReference>
<dbReference type="AlphaFoldDB" id="A0AAD8NZC0"/>
<dbReference type="InterPro" id="IPR001245">
    <property type="entry name" value="Ser-Thr/Tyr_kinase_cat_dom"/>
</dbReference>
<keyword evidence="12 20" id="KW-0067">ATP-binding</keyword>
<dbReference type="Pfam" id="PF00560">
    <property type="entry name" value="LRR_1"/>
    <property type="match status" value="3"/>
</dbReference>
<gene>
    <name evidence="24" type="ORF">QVD17_15035</name>
</gene>
<dbReference type="EC" id="2.7.11.1" evidence="3"/>
<feature type="compositionally biased region" description="Gly residues" evidence="21">
    <location>
        <begin position="488"/>
        <end position="500"/>
    </location>
</feature>
<evidence type="ECO:0000256" key="6">
    <source>
        <dbReference type="ARBA" id="ARBA00022679"/>
    </source>
</evidence>
<evidence type="ECO:0000256" key="18">
    <source>
        <dbReference type="ARBA" id="ARBA00047899"/>
    </source>
</evidence>
<dbReference type="SUPFAM" id="SSF56112">
    <property type="entry name" value="Protein kinase-like (PK-like)"/>
    <property type="match status" value="1"/>
</dbReference>
<accession>A0AAD8NZC0</accession>
<keyword evidence="10 20" id="KW-0547">Nucleotide-binding</keyword>
<keyword evidence="5" id="KW-0433">Leucine-rich repeat</keyword>
<dbReference type="InterPro" id="IPR017441">
    <property type="entry name" value="Protein_kinase_ATP_BS"/>
</dbReference>
<evidence type="ECO:0000256" key="10">
    <source>
        <dbReference type="ARBA" id="ARBA00022741"/>
    </source>
</evidence>
<dbReference type="CDD" id="cd14066">
    <property type="entry name" value="STKc_IRAK"/>
    <property type="match status" value="1"/>
</dbReference>
<proteinExistence type="inferred from homology"/>
<keyword evidence="8" id="KW-0732">Signal</keyword>
<evidence type="ECO:0000256" key="11">
    <source>
        <dbReference type="ARBA" id="ARBA00022777"/>
    </source>
</evidence>
<evidence type="ECO:0000256" key="13">
    <source>
        <dbReference type="ARBA" id="ARBA00022989"/>
    </source>
</evidence>
<evidence type="ECO:0000256" key="20">
    <source>
        <dbReference type="PROSITE-ProRule" id="PRU10141"/>
    </source>
</evidence>
<feature type="compositionally biased region" description="Polar residues" evidence="21">
    <location>
        <begin position="922"/>
        <end position="939"/>
    </location>
</feature>
<comment type="subcellular location">
    <subcellularLocation>
        <location evidence="1">Membrane</location>
        <topology evidence="1">Single-pass membrane protein</topology>
    </subcellularLocation>
</comment>
<organism evidence="24 25">
    <name type="scientific">Tagetes erecta</name>
    <name type="common">African marigold</name>
    <dbReference type="NCBI Taxonomy" id="13708"/>
    <lineage>
        <taxon>Eukaryota</taxon>
        <taxon>Viridiplantae</taxon>
        <taxon>Streptophyta</taxon>
        <taxon>Embryophyta</taxon>
        <taxon>Tracheophyta</taxon>
        <taxon>Spermatophyta</taxon>
        <taxon>Magnoliopsida</taxon>
        <taxon>eudicotyledons</taxon>
        <taxon>Gunneridae</taxon>
        <taxon>Pentapetalae</taxon>
        <taxon>asterids</taxon>
        <taxon>campanulids</taxon>
        <taxon>Asterales</taxon>
        <taxon>Asteraceae</taxon>
        <taxon>Asteroideae</taxon>
        <taxon>Heliantheae alliance</taxon>
        <taxon>Tageteae</taxon>
        <taxon>Tagetes</taxon>
    </lineage>
</organism>
<dbReference type="SMART" id="SM00369">
    <property type="entry name" value="LRR_TYP"/>
    <property type="match status" value="3"/>
</dbReference>
<dbReference type="Gene3D" id="3.30.200.20">
    <property type="entry name" value="Phosphorylase Kinase, domain 1"/>
    <property type="match status" value="1"/>
</dbReference>
<name>A0AAD8NZC0_TARER</name>
<evidence type="ECO:0000256" key="15">
    <source>
        <dbReference type="ARBA" id="ARBA00023157"/>
    </source>
</evidence>
<feature type="binding site" evidence="20">
    <location>
        <position position="634"/>
    </location>
    <ligand>
        <name>ATP</name>
        <dbReference type="ChEBI" id="CHEBI:30616"/>
    </ligand>
</feature>
<dbReference type="InterPro" id="IPR003591">
    <property type="entry name" value="Leu-rich_rpt_typical-subtyp"/>
</dbReference>
<evidence type="ECO:0000256" key="12">
    <source>
        <dbReference type="ARBA" id="ARBA00022840"/>
    </source>
</evidence>
<keyword evidence="14 22" id="KW-0472">Membrane</keyword>
<dbReference type="Proteomes" id="UP001229421">
    <property type="component" value="Unassembled WGS sequence"/>
</dbReference>
<evidence type="ECO:0000256" key="21">
    <source>
        <dbReference type="SAM" id="MobiDB-lite"/>
    </source>
</evidence>
<dbReference type="FunFam" id="3.80.10.10:FF:000190">
    <property type="entry name" value="Receptor-like kinase TMK4"/>
    <property type="match status" value="1"/>
</dbReference>
<dbReference type="EMBL" id="JAUHHV010000004">
    <property type="protein sequence ID" value="KAK1426364.1"/>
    <property type="molecule type" value="Genomic_DNA"/>
</dbReference>
<dbReference type="FunFam" id="3.80.10.10:FF:000129">
    <property type="entry name" value="Leucine-rich repeat receptor-like kinase"/>
    <property type="match status" value="1"/>
</dbReference>
<dbReference type="SMART" id="SM00220">
    <property type="entry name" value="S_TKc"/>
    <property type="match status" value="1"/>
</dbReference>
<feature type="region of interest" description="Disordered" evidence="21">
    <location>
        <begin position="922"/>
        <end position="954"/>
    </location>
</feature>
<evidence type="ECO:0000256" key="9">
    <source>
        <dbReference type="ARBA" id="ARBA00022737"/>
    </source>
</evidence>
<keyword evidence="17" id="KW-0325">Glycoprotein</keyword>
<dbReference type="PROSITE" id="PS00108">
    <property type="entry name" value="PROTEIN_KINASE_ST"/>
    <property type="match status" value="1"/>
</dbReference>
<dbReference type="InterPro" id="IPR008271">
    <property type="entry name" value="Ser/Thr_kinase_AS"/>
</dbReference>
<evidence type="ECO:0000256" key="5">
    <source>
        <dbReference type="ARBA" id="ARBA00022614"/>
    </source>
</evidence>
<keyword evidence="4" id="KW-0723">Serine/threonine-protein kinase</keyword>
<comment type="caution">
    <text evidence="24">The sequence shown here is derived from an EMBL/GenBank/DDBJ whole genome shotgun (WGS) entry which is preliminary data.</text>
</comment>
<evidence type="ECO:0000313" key="25">
    <source>
        <dbReference type="Proteomes" id="UP001229421"/>
    </source>
</evidence>
<evidence type="ECO:0000256" key="19">
    <source>
        <dbReference type="ARBA" id="ARBA00048679"/>
    </source>
</evidence>
<feature type="domain" description="Protein kinase" evidence="23">
    <location>
        <begin position="606"/>
        <end position="887"/>
    </location>
</feature>
<dbReference type="PANTHER" id="PTHR47986:SF17">
    <property type="entry name" value="PROTEIN KINASE DOMAIN-CONTAINING PROTEIN"/>
    <property type="match status" value="1"/>
</dbReference>
<dbReference type="GO" id="GO:0004674">
    <property type="term" value="F:protein serine/threonine kinase activity"/>
    <property type="evidence" value="ECO:0007669"/>
    <property type="project" value="UniProtKB-KW"/>
</dbReference>
<evidence type="ECO:0000256" key="8">
    <source>
        <dbReference type="ARBA" id="ARBA00022729"/>
    </source>
</evidence>
<keyword evidence="11" id="KW-0418">Kinase</keyword>
<dbReference type="InterPro" id="IPR001611">
    <property type="entry name" value="Leu-rich_rpt"/>
</dbReference>
<reference evidence="24" key="1">
    <citation type="journal article" date="2023" name="bioRxiv">
        <title>Improved chromosome-level genome assembly for marigold (Tagetes erecta).</title>
        <authorList>
            <person name="Jiang F."/>
            <person name="Yuan L."/>
            <person name="Wang S."/>
            <person name="Wang H."/>
            <person name="Xu D."/>
            <person name="Wang A."/>
            <person name="Fan W."/>
        </authorList>
    </citation>
    <scope>NUCLEOTIDE SEQUENCE</scope>
    <source>
        <strain evidence="24">WSJ</strain>
        <tissue evidence="24">Leaf</tissue>
    </source>
</reference>
<dbReference type="PANTHER" id="PTHR47986">
    <property type="entry name" value="OSJNBA0070M12.3 PROTEIN"/>
    <property type="match status" value="1"/>
</dbReference>
<evidence type="ECO:0000259" key="23">
    <source>
        <dbReference type="PROSITE" id="PS50011"/>
    </source>
</evidence>
<evidence type="ECO:0000256" key="22">
    <source>
        <dbReference type="SAM" id="Phobius"/>
    </source>
</evidence>
<keyword evidence="13 22" id="KW-1133">Transmembrane helix</keyword>
<protein>
    <recommendedName>
        <fullName evidence="3">non-specific serine/threonine protein kinase</fullName>
        <ecNumber evidence="3">2.7.11.1</ecNumber>
    </recommendedName>
</protein>
<dbReference type="FunFam" id="1.10.510.10:FF:000198">
    <property type="entry name" value="receptor protein kinase TMK1"/>
    <property type="match status" value="1"/>
</dbReference>
<keyword evidence="7 22" id="KW-0812">Transmembrane</keyword>
<dbReference type="Pfam" id="PF08263">
    <property type="entry name" value="LRRNT_2"/>
    <property type="match status" value="2"/>
</dbReference>
<dbReference type="InterPro" id="IPR032675">
    <property type="entry name" value="LRR_dom_sf"/>
</dbReference>
<dbReference type="InterPro" id="IPR052422">
    <property type="entry name" value="Auxin_Ser/Thr_Kinase"/>
</dbReference>
<evidence type="ECO:0000256" key="4">
    <source>
        <dbReference type="ARBA" id="ARBA00022527"/>
    </source>
</evidence>
<comment type="catalytic activity">
    <reaction evidence="19">
        <text>L-seryl-[protein] + ATP = O-phospho-L-seryl-[protein] + ADP + H(+)</text>
        <dbReference type="Rhea" id="RHEA:17989"/>
        <dbReference type="Rhea" id="RHEA-COMP:9863"/>
        <dbReference type="Rhea" id="RHEA-COMP:11604"/>
        <dbReference type="ChEBI" id="CHEBI:15378"/>
        <dbReference type="ChEBI" id="CHEBI:29999"/>
        <dbReference type="ChEBI" id="CHEBI:30616"/>
        <dbReference type="ChEBI" id="CHEBI:83421"/>
        <dbReference type="ChEBI" id="CHEBI:456216"/>
        <dbReference type="EC" id="2.7.11.1"/>
    </reaction>
</comment>
<dbReference type="Pfam" id="PF07714">
    <property type="entry name" value="PK_Tyr_Ser-Thr"/>
    <property type="match status" value="1"/>
</dbReference>
<evidence type="ECO:0000313" key="24">
    <source>
        <dbReference type="EMBL" id="KAK1426364.1"/>
    </source>
</evidence>
<evidence type="ECO:0000256" key="2">
    <source>
        <dbReference type="ARBA" id="ARBA00008684"/>
    </source>
</evidence>
<dbReference type="PROSITE" id="PS50011">
    <property type="entry name" value="PROTEIN_KINASE_DOM"/>
    <property type="match status" value="1"/>
</dbReference>
<dbReference type="GO" id="GO:0005524">
    <property type="term" value="F:ATP binding"/>
    <property type="evidence" value="ECO:0007669"/>
    <property type="project" value="UniProtKB-UniRule"/>
</dbReference>
<evidence type="ECO:0000256" key="16">
    <source>
        <dbReference type="ARBA" id="ARBA00023170"/>
    </source>
</evidence>
<keyword evidence="9" id="KW-0677">Repeat</keyword>
<feature type="region of interest" description="Disordered" evidence="21">
    <location>
        <begin position="481"/>
        <end position="504"/>
    </location>
</feature>
<dbReference type="InterPro" id="IPR011009">
    <property type="entry name" value="Kinase-like_dom_sf"/>
</dbReference>
<evidence type="ECO:0000256" key="17">
    <source>
        <dbReference type="ARBA" id="ARBA00023180"/>
    </source>
</evidence>
<evidence type="ECO:0000256" key="7">
    <source>
        <dbReference type="ARBA" id="ARBA00022692"/>
    </source>
</evidence>
<keyword evidence="6" id="KW-0808">Transferase</keyword>
<evidence type="ECO:0000256" key="14">
    <source>
        <dbReference type="ARBA" id="ARBA00023136"/>
    </source>
</evidence>
<sequence length="954" mass="104061">MYKAILIVHKLFTTPNSFPFSGHRRLNKLRPPSPTMNHHVKTLHFYFFFFFLTSLTLSDDSDVMLKLSTSISPAPSTWTSTTSYCKWDGITCDSSNRVTSINLASKSLTGTLPANINHLSQLKTLAVQRNSISGDLPTLSNLTMLQQVIVDGNNFTSIPFDFFTGLINLQSFSISDNLDLSPWIIPDTLSQCTNLESFEASNAKITGTIPDVFEKLHNLQDLRLSYNNLTGSLPASFAGSQIRNLWLNNQAVGLSGRLDVVSRMTQLEQVWLQANLFSGAIPDLSNCSGLFDLQLRDNELTGLVPESLMGLGKLVNVTLQNNRLQGPLPVFNSGVVAELGSDEDSNSFCLFTPGPCDVQVTVLLEVAGAIGYPMALAQSWKGNDACEKWNFVSCDSSGKNVTGVNFGKQGFMGTVSPAFASLTSLRSLSLNDNDFVGSIPEGLTSLPDLQLLDVSNNNLSGPIPVFPARVKFVRTGNPLLGQNVSTGSGPGSSSMGGGSSGRTKGDSVSSGMVAGIVIGVLVFVVILVFVFYKCYVKKKNQNQKPGKVQDLENGKEIIKASVMAGNSNVHRVDELQSQSSGAEVSVFEGGNVVISIQVLREVTNNFGEDNVLGRGGFGVVYKGELPNGTKIAVKRMDSGVMGTKGLKEFQAEIAVLTKVRHRHLVALLGYCINGNERLLVYEYMPQGTLSQHVFEWREYKTNPLNWKQRVTIALDVGRGVEYLHSLAQQSFIHRDLKPSNILLGDDMRAKVADFGLVKNAPDGKHSLETRVAGTFGYLAPEYAATGRVTTKVDVYAFGVVLMELITGRRALDETLPNDKCHLVTWFRRALISKENITKAIDQTLDTNEEETLESICKVAELAGHCTAREPHQRPDMGHAVNVLVPLVEQWKPSLPDEDEGYGNNQRMNLPQLLQRLQAGEGTSTMFDDSFGQTQSSIPSKPSELADTFGTSDCR</sequence>
<dbReference type="GO" id="GO:0051707">
    <property type="term" value="P:response to other organism"/>
    <property type="evidence" value="ECO:0007669"/>
    <property type="project" value="UniProtKB-ARBA"/>
</dbReference>
<keyword evidence="15" id="KW-1015">Disulfide bond</keyword>
<dbReference type="FunFam" id="3.30.200.20:FF:000226">
    <property type="entry name" value="receptor protein kinase TMK1"/>
    <property type="match status" value="1"/>
</dbReference>
<dbReference type="SUPFAM" id="SSF52058">
    <property type="entry name" value="L domain-like"/>
    <property type="match status" value="1"/>
</dbReference>
<dbReference type="InterPro" id="IPR013210">
    <property type="entry name" value="LRR_N_plant-typ"/>
</dbReference>
<evidence type="ECO:0000256" key="3">
    <source>
        <dbReference type="ARBA" id="ARBA00012513"/>
    </source>
</evidence>
<keyword evidence="25" id="KW-1185">Reference proteome</keyword>
<comment type="similarity">
    <text evidence="2">Belongs to the protein kinase superfamily. Ser/Thr protein kinase family.</text>
</comment>
<keyword evidence="16" id="KW-0675">Receptor</keyword>
<dbReference type="InterPro" id="IPR000719">
    <property type="entry name" value="Prot_kinase_dom"/>
</dbReference>
<feature type="transmembrane region" description="Helical" evidence="22">
    <location>
        <begin position="512"/>
        <end position="532"/>
    </location>
</feature>
<evidence type="ECO:0000256" key="1">
    <source>
        <dbReference type="ARBA" id="ARBA00004167"/>
    </source>
</evidence>
<comment type="catalytic activity">
    <reaction evidence="18">
        <text>L-threonyl-[protein] + ATP = O-phospho-L-threonyl-[protein] + ADP + H(+)</text>
        <dbReference type="Rhea" id="RHEA:46608"/>
        <dbReference type="Rhea" id="RHEA-COMP:11060"/>
        <dbReference type="Rhea" id="RHEA-COMP:11605"/>
        <dbReference type="ChEBI" id="CHEBI:15378"/>
        <dbReference type="ChEBI" id="CHEBI:30013"/>
        <dbReference type="ChEBI" id="CHEBI:30616"/>
        <dbReference type="ChEBI" id="CHEBI:61977"/>
        <dbReference type="ChEBI" id="CHEBI:456216"/>
        <dbReference type="EC" id="2.7.11.1"/>
    </reaction>
</comment>
<dbReference type="GO" id="GO:0016020">
    <property type="term" value="C:membrane"/>
    <property type="evidence" value="ECO:0007669"/>
    <property type="project" value="UniProtKB-SubCell"/>
</dbReference>
<dbReference type="Gene3D" id="1.10.510.10">
    <property type="entry name" value="Transferase(Phosphotransferase) domain 1"/>
    <property type="match status" value="1"/>
</dbReference>
<dbReference type="GO" id="GO:0006952">
    <property type="term" value="P:defense response"/>
    <property type="evidence" value="ECO:0007669"/>
    <property type="project" value="UniProtKB-ARBA"/>
</dbReference>